<comment type="caution">
    <text evidence="2">The sequence shown here is derived from an EMBL/GenBank/DDBJ whole genome shotgun (WGS) entry which is preliminary data.</text>
</comment>
<proteinExistence type="predicted"/>
<evidence type="ECO:0000313" key="3">
    <source>
        <dbReference type="Proteomes" id="UP001181046"/>
    </source>
</evidence>
<dbReference type="RefSeq" id="WP_311829753.1">
    <property type="nucleotide sequence ID" value="NZ_JARQAJ010000003.1"/>
</dbReference>
<reference evidence="2" key="1">
    <citation type="submission" date="2023-03" db="EMBL/GenBank/DDBJ databases">
        <authorList>
            <person name="Shen W."/>
            <person name="Cai J."/>
        </authorList>
    </citation>
    <scope>NUCLEOTIDE SEQUENCE</scope>
    <source>
        <strain evidence="2">P66-3</strain>
    </source>
</reference>
<keyword evidence="1" id="KW-0175">Coiled coil</keyword>
<feature type="coiled-coil region" evidence="1">
    <location>
        <begin position="54"/>
        <end position="81"/>
    </location>
</feature>
<sequence>MKVIFKVFDSKNEAGRWYEKFDVSDNFSVEYPYIEQAPPEALINPHYIFGTGWVEDDEAVLDSLKNRLDMAESAVLDLADMLLTR</sequence>
<keyword evidence="3" id="KW-1185">Reference proteome</keyword>
<evidence type="ECO:0000313" key="2">
    <source>
        <dbReference type="EMBL" id="MDT2759263.1"/>
    </source>
</evidence>
<organism evidence="2 3">
    <name type="scientific">Enterococcus xiangfangensis</name>
    <dbReference type="NCBI Taxonomy" id="1296537"/>
    <lineage>
        <taxon>Bacteria</taxon>
        <taxon>Bacillati</taxon>
        <taxon>Bacillota</taxon>
        <taxon>Bacilli</taxon>
        <taxon>Lactobacillales</taxon>
        <taxon>Enterococcaceae</taxon>
        <taxon>Enterococcus</taxon>
    </lineage>
</organism>
<dbReference type="EMBL" id="JARQAJ010000003">
    <property type="protein sequence ID" value="MDT2759263.1"/>
    <property type="molecule type" value="Genomic_DNA"/>
</dbReference>
<protein>
    <submittedName>
        <fullName evidence="2">Uncharacterized protein</fullName>
    </submittedName>
</protein>
<name>A0ABU3F9E1_9ENTE</name>
<accession>A0ABU3F9E1</accession>
<evidence type="ECO:0000256" key="1">
    <source>
        <dbReference type="SAM" id="Coils"/>
    </source>
</evidence>
<gene>
    <name evidence="2" type="ORF">P7H27_05755</name>
</gene>
<dbReference type="Proteomes" id="UP001181046">
    <property type="component" value="Unassembled WGS sequence"/>
</dbReference>